<dbReference type="GeneID" id="70185814"/>
<dbReference type="EMBL" id="JAGTJQ010000001">
    <property type="protein sequence ID" value="KAH7040848.1"/>
    <property type="molecule type" value="Genomic_DNA"/>
</dbReference>
<dbReference type="Proteomes" id="UP000756346">
    <property type="component" value="Unassembled WGS sequence"/>
</dbReference>
<keyword evidence="2" id="KW-1185">Reference proteome</keyword>
<protein>
    <submittedName>
        <fullName evidence="1">Uncharacterized protein</fullName>
    </submittedName>
</protein>
<dbReference type="AlphaFoldDB" id="A0A9P8YJ33"/>
<dbReference type="RefSeq" id="XP_046018903.1">
    <property type="nucleotide sequence ID" value="XM_046156268.1"/>
</dbReference>
<evidence type="ECO:0000313" key="2">
    <source>
        <dbReference type="Proteomes" id="UP000756346"/>
    </source>
</evidence>
<proteinExistence type="predicted"/>
<accession>A0A9P8YJ33</accession>
<organism evidence="1 2">
    <name type="scientific">Microdochium trichocladiopsis</name>
    <dbReference type="NCBI Taxonomy" id="1682393"/>
    <lineage>
        <taxon>Eukaryota</taxon>
        <taxon>Fungi</taxon>
        <taxon>Dikarya</taxon>
        <taxon>Ascomycota</taxon>
        <taxon>Pezizomycotina</taxon>
        <taxon>Sordariomycetes</taxon>
        <taxon>Xylariomycetidae</taxon>
        <taxon>Xylariales</taxon>
        <taxon>Microdochiaceae</taxon>
        <taxon>Microdochium</taxon>
    </lineage>
</organism>
<gene>
    <name evidence="1" type="ORF">B0I36DRAFT_344522</name>
</gene>
<reference evidence="1" key="1">
    <citation type="journal article" date="2021" name="Nat. Commun.">
        <title>Genetic determinants of endophytism in the Arabidopsis root mycobiome.</title>
        <authorList>
            <person name="Mesny F."/>
            <person name="Miyauchi S."/>
            <person name="Thiergart T."/>
            <person name="Pickel B."/>
            <person name="Atanasova L."/>
            <person name="Karlsson M."/>
            <person name="Huettel B."/>
            <person name="Barry K.W."/>
            <person name="Haridas S."/>
            <person name="Chen C."/>
            <person name="Bauer D."/>
            <person name="Andreopoulos W."/>
            <person name="Pangilinan J."/>
            <person name="LaButti K."/>
            <person name="Riley R."/>
            <person name="Lipzen A."/>
            <person name="Clum A."/>
            <person name="Drula E."/>
            <person name="Henrissat B."/>
            <person name="Kohler A."/>
            <person name="Grigoriev I.V."/>
            <person name="Martin F.M."/>
            <person name="Hacquard S."/>
        </authorList>
    </citation>
    <scope>NUCLEOTIDE SEQUENCE</scope>
    <source>
        <strain evidence="1">MPI-CAGE-CH-0230</strain>
    </source>
</reference>
<sequence>MSGLRPRHTELCLMPVWYPRGAPHRWKLPSEATALDEKNWLYLIQYLNIHIVLHLRLKPITDGDMFRAPRANRIEWPRKPRPLITHPTPYDFARSSAQRKLTWLSVEGLRPDAQAFVDKVVSKSAWMMLNACDLMTFSCTKEALSTKLSVQQTAHRSQYDDLTKTIDKHMSEPHGLEESSPV</sequence>
<name>A0A9P8YJ33_9PEZI</name>
<evidence type="ECO:0000313" key="1">
    <source>
        <dbReference type="EMBL" id="KAH7040848.1"/>
    </source>
</evidence>
<comment type="caution">
    <text evidence="1">The sequence shown here is derived from an EMBL/GenBank/DDBJ whole genome shotgun (WGS) entry which is preliminary data.</text>
</comment>